<dbReference type="AlphaFoldDB" id="A0A1L3FBZ0"/>
<gene>
    <name evidence="3" type="ORF">BKD09_21050</name>
</gene>
<dbReference type="InterPro" id="IPR002656">
    <property type="entry name" value="Acyl_transf_3_dom"/>
</dbReference>
<keyword evidence="1" id="KW-0812">Transmembrane</keyword>
<feature type="transmembrane region" description="Helical" evidence="1">
    <location>
        <begin position="363"/>
        <end position="385"/>
    </location>
</feature>
<feature type="transmembrane region" description="Helical" evidence="1">
    <location>
        <begin position="338"/>
        <end position="357"/>
    </location>
</feature>
<evidence type="ECO:0000259" key="2">
    <source>
        <dbReference type="Pfam" id="PF01757"/>
    </source>
</evidence>
<dbReference type="Pfam" id="PF01757">
    <property type="entry name" value="Acyl_transf_3"/>
    <property type="match status" value="1"/>
</dbReference>
<feature type="domain" description="Acyltransferase 3" evidence="2">
    <location>
        <begin position="25"/>
        <end position="382"/>
    </location>
</feature>
<dbReference type="RefSeq" id="WP_071912394.1">
    <property type="nucleotide sequence ID" value="NZ_CP017637.1"/>
</dbReference>
<feature type="transmembrane region" description="Helical" evidence="1">
    <location>
        <begin position="152"/>
        <end position="170"/>
    </location>
</feature>
<protein>
    <submittedName>
        <fullName evidence="3">Acyltransferase</fullName>
    </submittedName>
</protein>
<keyword evidence="1" id="KW-1133">Transmembrane helix</keyword>
<dbReference type="OrthoDB" id="7283199at2"/>
<feature type="transmembrane region" description="Helical" evidence="1">
    <location>
        <begin position="70"/>
        <end position="89"/>
    </location>
</feature>
<reference evidence="3 4" key="1">
    <citation type="submission" date="2016-11" db="EMBL/GenBank/DDBJ databases">
        <title>Complete Genome Sequence of Bradyrhizobium sp. strain J5, an isolated from soybean nodule in Hokkaido.</title>
        <authorList>
            <person name="Kanehara K."/>
        </authorList>
    </citation>
    <scope>NUCLEOTIDE SEQUENCE [LARGE SCALE GENOMIC DNA]</scope>
    <source>
        <strain evidence="3 4">J5</strain>
    </source>
</reference>
<keyword evidence="1" id="KW-0472">Membrane</keyword>
<evidence type="ECO:0000313" key="3">
    <source>
        <dbReference type="EMBL" id="APG10823.1"/>
    </source>
</evidence>
<feature type="transmembrane region" description="Helical" evidence="1">
    <location>
        <begin position="33"/>
        <end position="50"/>
    </location>
</feature>
<dbReference type="InterPro" id="IPR050623">
    <property type="entry name" value="Glucan_succinyl_AcylTrfase"/>
</dbReference>
<feature type="transmembrane region" description="Helical" evidence="1">
    <location>
        <begin position="190"/>
        <end position="209"/>
    </location>
</feature>
<sequence length="395" mass="44418">MMTMSHSATIGAEAHAAPKAKTRNLSLDRTRTFLTLVVLLHHAVIPYTYFGHTDPASWIGFDVVVLCTDSFFMAMFFFLSGLFTWSGIARKAPQVFLRDRLLRLGLPFVIAAFTVIPIAYYAIALRHDPELTFASFWWKTITVGPWPSGPIWFVWVLLAFDLTASLLYRVSAHLVDPVNRVSLRGFDQPAVFWLLLAVVTAVVYVPALVHFGANKWFEFGPFSVQASRVLLYFAYFFIGVSVGAANFDRGILSAEGQLPKNRWMWVIATLVPYCLMWCMIYIKRAILGNPNVLPDWYQAIYGTFVVLFSAAILLAILAFFLHQKSPGPNLLDRMQADAYGMFLVHYPIALWIQYVLFDYGLPAIVKAAIGFVLTVILSWGLTAMLRKIPGASHVL</sequence>
<feature type="transmembrane region" description="Helical" evidence="1">
    <location>
        <begin position="302"/>
        <end position="322"/>
    </location>
</feature>
<dbReference type="GO" id="GO:0016747">
    <property type="term" value="F:acyltransferase activity, transferring groups other than amino-acyl groups"/>
    <property type="evidence" value="ECO:0007669"/>
    <property type="project" value="InterPro"/>
</dbReference>
<feature type="transmembrane region" description="Helical" evidence="1">
    <location>
        <begin position="229"/>
        <end position="251"/>
    </location>
</feature>
<evidence type="ECO:0000313" key="4">
    <source>
        <dbReference type="Proteomes" id="UP000181962"/>
    </source>
</evidence>
<feature type="transmembrane region" description="Helical" evidence="1">
    <location>
        <begin position="101"/>
        <end position="123"/>
    </location>
</feature>
<keyword evidence="3" id="KW-0808">Transferase</keyword>
<feature type="transmembrane region" description="Helical" evidence="1">
    <location>
        <begin position="263"/>
        <end position="282"/>
    </location>
</feature>
<dbReference type="EMBL" id="CP017637">
    <property type="protein sequence ID" value="APG10823.1"/>
    <property type="molecule type" value="Genomic_DNA"/>
</dbReference>
<accession>A0A1L3FBZ0</accession>
<dbReference type="Proteomes" id="UP000181962">
    <property type="component" value="Chromosome"/>
</dbReference>
<dbReference type="PANTHER" id="PTHR36927:SF4">
    <property type="entry name" value="BLR5718 PROTEIN"/>
    <property type="match status" value="1"/>
</dbReference>
<evidence type="ECO:0000256" key="1">
    <source>
        <dbReference type="SAM" id="Phobius"/>
    </source>
</evidence>
<proteinExistence type="predicted"/>
<dbReference type="PANTHER" id="PTHR36927">
    <property type="entry name" value="BLR4337 PROTEIN"/>
    <property type="match status" value="1"/>
</dbReference>
<name>A0A1L3FBZ0_BRAJP</name>
<keyword evidence="3" id="KW-0012">Acyltransferase</keyword>
<organism evidence="3 4">
    <name type="scientific">Bradyrhizobium japonicum</name>
    <dbReference type="NCBI Taxonomy" id="375"/>
    <lineage>
        <taxon>Bacteria</taxon>
        <taxon>Pseudomonadati</taxon>
        <taxon>Pseudomonadota</taxon>
        <taxon>Alphaproteobacteria</taxon>
        <taxon>Hyphomicrobiales</taxon>
        <taxon>Nitrobacteraceae</taxon>
        <taxon>Bradyrhizobium</taxon>
    </lineage>
</organism>